<feature type="transmembrane region" description="Helical" evidence="6">
    <location>
        <begin position="6"/>
        <end position="22"/>
    </location>
</feature>
<dbReference type="GO" id="GO:0005886">
    <property type="term" value="C:plasma membrane"/>
    <property type="evidence" value="ECO:0007669"/>
    <property type="project" value="UniProtKB-SubCell"/>
</dbReference>
<name>D9SMA7_CLOC7</name>
<sequence>MKKKNLILTAIFLVVLFLMVFVADKNMDSYKVRILNLCAIYVILAVSMNLINGFTGLFSLGHAGFMAIGAYTTALLTMSSETKAQVFFMQPIIEPLANLQVPFPVALLIGGILSALVALLIGAPILRLRGDYLAIATLGFGEIIRVIFTNTQNITNGSMGIKSIPANTNLWWSFGIAVITVILIASLINSSHGRALKAIREDEIAAENMGINLFKHKMISFAIGAFFAAIGGGLMASLICTIDPLMFRFTMTYNILLIIVLGGMSSISGSVISAFVITIAMEALRFLDESINLGFVRLKGISGMRMVVFSILLMVAVLFFRNGLMGNKEFTWDGIRAFIRRIAKGKGDEKSGAFKSQ</sequence>
<evidence type="ECO:0000256" key="1">
    <source>
        <dbReference type="ARBA" id="ARBA00004651"/>
    </source>
</evidence>
<dbReference type="HOGENOM" id="CLU_031365_1_2_9"/>
<keyword evidence="5 6" id="KW-0472">Membrane</keyword>
<evidence type="ECO:0000313" key="8">
    <source>
        <dbReference type="Proteomes" id="UP000002730"/>
    </source>
</evidence>
<dbReference type="Proteomes" id="UP000002730">
    <property type="component" value="Chromosome"/>
</dbReference>
<dbReference type="EMBL" id="CP002160">
    <property type="protein sequence ID" value="ADL53763.1"/>
    <property type="molecule type" value="Genomic_DNA"/>
</dbReference>
<dbReference type="STRING" id="573061.Clocel_4101"/>
<dbReference type="eggNOG" id="COG4177">
    <property type="taxonomic scope" value="Bacteria"/>
</dbReference>
<comment type="subcellular location">
    <subcellularLocation>
        <location evidence="1">Cell membrane</location>
        <topology evidence="1">Multi-pass membrane protein</topology>
    </subcellularLocation>
</comment>
<feature type="transmembrane region" description="Helical" evidence="6">
    <location>
        <begin position="169"/>
        <end position="188"/>
    </location>
</feature>
<evidence type="ECO:0000256" key="5">
    <source>
        <dbReference type="ARBA" id="ARBA00023136"/>
    </source>
</evidence>
<protein>
    <submittedName>
        <fullName evidence="7">Inner-membrane translocator</fullName>
    </submittedName>
</protein>
<accession>D9SMA7</accession>
<keyword evidence="4 6" id="KW-1133">Transmembrane helix</keyword>
<keyword evidence="2" id="KW-1003">Cell membrane</keyword>
<evidence type="ECO:0000256" key="4">
    <source>
        <dbReference type="ARBA" id="ARBA00022989"/>
    </source>
</evidence>
<gene>
    <name evidence="7" type="ordered locus">Clocel_4101</name>
</gene>
<feature type="transmembrane region" description="Helical" evidence="6">
    <location>
        <begin position="132"/>
        <end position="148"/>
    </location>
</feature>
<feature type="transmembrane region" description="Helical" evidence="6">
    <location>
        <begin position="99"/>
        <end position="126"/>
    </location>
</feature>
<dbReference type="CDD" id="cd06581">
    <property type="entry name" value="TM_PBP1_LivM_like"/>
    <property type="match status" value="1"/>
</dbReference>
<feature type="transmembrane region" description="Helical" evidence="6">
    <location>
        <begin position="57"/>
        <end position="78"/>
    </location>
</feature>
<reference evidence="7 8" key="1">
    <citation type="submission" date="2010-08" db="EMBL/GenBank/DDBJ databases">
        <title>Complete sequence of Clostridium cellulovorans 743B.</title>
        <authorList>
            <consortium name="US DOE Joint Genome Institute"/>
            <person name="Lucas S."/>
            <person name="Copeland A."/>
            <person name="Lapidus A."/>
            <person name="Cheng J.-F."/>
            <person name="Bruce D."/>
            <person name="Goodwin L."/>
            <person name="Pitluck S."/>
            <person name="Chertkov O."/>
            <person name="Detter J.C."/>
            <person name="Han C."/>
            <person name="Tapia R."/>
            <person name="Land M."/>
            <person name="Hauser L."/>
            <person name="Chang Y.-J."/>
            <person name="Jeffries C."/>
            <person name="Kyrpides N."/>
            <person name="Ivanova N."/>
            <person name="Mikhailova N."/>
            <person name="Hemme C.L."/>
            <person name="Woyke T."/>
        </authorList>
    </citation>
    <scope>NUCLEOTIDE SEQUENCE [LARGE SCALE GENOMIC DNA]</scope>
    <source>
        <strain evidence="8">ATCC 35296 / DSM 3052 / OCM 3 / 743B</strain>
    </source>
</reference>
<dbReference type="Pfam" id="PF02653">
    <property type="entry name" value="BPD_transp_2"/>
    <property type="match status" value="1"/>
</dbReference>
<feature type="transmembrane region" description="Helical" evidence="6">
    <location>
        <begin position="34"/>
        <end position="51"/>
    </location>
</feature>
<evidence type="ECO:0000256" key="2">
    <source>
        <dbReference type="ARBA" id="ARBA00022475"/>
    </source>
</evidence>
<dbReference type="InterPro" id="IPR001851">
    <property type="entry name" value="ABC_transp_permease"/>
</dbReference>
<dbReference type="InterPro" id="IPR043428">
    <property type="entry name" value="LivM-like"/>
</dbReference>
<evidence type="ECO:0000313" key="7">
    <source>
        <dbReference type="EMBL" id="ADL53763.1"/>
    </source>
</evidence>
<dbReference type="AlphaFoldDB" id="D9SMA7"/>
<feature type="transmembrane region" description="Helical" evidence="6">
    <location>
        <begin position="301"/>
        <end position="320"/>
    </location>
</feature>
<keyword evidence="8" id="KW-1185">Reference proteome</keyword>
<dbReference type="KEGG" id="ccb:Clocel_4101"/>
<feature type="transmembrane region" description="Helical" evidence="6">
    <location>
        <begin position="254"/>
        <end position="281"/>
    </location>
</feature>
<evidence type="ECO:0000256" key="3">
    <source>
        <dbReference type="ARBA" id="ARBA00022692"/>
    </source>
</evidence>
<dbReference type="OrthoDB" id="9789927at2"/>
<organism evidence="7 8">
    <name type="scientific">Clostridium cellulovorans (strain ATCC 35296 / DSM 3052 / OCM 3 / 743B)</name>
    <dbReference type="NCBI Taxonomy" id="573061"/>
    <lineage>
        <taxon>Bacteria</taxon>
        <taxon>Bacillati</taxon>
        <taxon>Bacillota</taxon>
        <taxon>Clostridia</taxon>
        <taxon>Eubacteriales</taxon>
        <taxon>Clostridiaceae</taxon>
        <taxon>Clostridium</taxon>
    </lineage>
</organism>
<dbReference type="PANTHER" id="PTHR30482">
    <property type="entry name" value="HIGH-AFFINITY BRANCHED-CHAIN AMINO ACID TRANSPORT SYSTEM PERMEASE"/>
    <property type="match status" value="1"/>
</dbReference>
<dbReference type="GO" id="GO:0015658">
    <property type="term" value="F:branched-chain amino acid transmembrane transporter activity"/>
    <property type="evidence" value="ECO:0007669"/>
    <property type="project" value="InterPro"/>
</dbReference>
<dbReference type="RefSeq" id="WP_010074113.1">
    <property type="nucleotide sequence ID" value="NC_014393.1"/>
</dbReference>
<keyword evidence="3 6" id="KW-0812">Transmembrane</keyword>
<dbReference type="PANTHER" id="PTHR30482:SF10">
    <property type="entry name" value="HIGH-AFFINITY BRANCHED-CHAIN AMINO ACID TRANSPORT PROTEIN BRAE"/>
    <property type="match status" value="1"/>
</dbReference>
<evidence type="ECO:0000256" key="6">
    <source>
        <dbReference type="SAM" id="Phobius"/>
    </source>
</evidence>
<proteinExistence type="predicted"/>
<feature type="transmembrane region" description="Helical" evidence="6">
    <location>
        <begin position="218"/>
        <end position="242"/>
    </location>
</feature>